<proteinExistence type="predicted"/>
<protein>
    <submittedName>
        <fullName evidence="1">Gag-Pol polyprotein</fullName>
    </submittedName>
</protein>
<gene>
    <name evidence="1" type="ORF">Tci_883351</name>
</gene>
<comment type="caution">
    <text evidence="1">The sequence shown here is derived from an EMBL/GenBank/DDBJ whole genome shotgun (WGS) entry which is preliminary data.</text>
</comment>
<name>A0A699TKZ1_TANCI</name>
<evidence type="ECO:0000313" key="1">
    <source>
        <dbReference type="EMBL" id="GFD11382.1"/>
    </source>
</evidence>
<accession>A0A699TKZ1</accession>
<dbReference type="EMBL" id="BKCJ011258702">
    <property type="protein sequence ID" value="GFD11382.1"/>
    <property type="molecule type" value="Genomic_DNA"/>
</dbReference>
<dbReference type="AlphaFoldDB" id="A0A699TKZ1"/>
<organism evidence="1">
    <name type="scientific">Tanacetum cinerariifolium</name>
    <name type="common">Dalmatian daisy</name>
    <name type="synonym">Chrysanthemum cinerariifolium</name>
    <dbReference type="NCBI Taxonomy" id="118510"/>
    <lineage>
        <taxon>Eukaryota</taxon>
        <taxon>Viridiplantae</taxon>
        <taxon>Streptophyta</taxon>
        <taxon>Embryophyta</taxon>
        <taxon>Tracheophyta</taxon>
        <taxon>Spermatophyta</taxon>
        <taxon>Magnoliopsida</taxon>
        <taxon>eudicotyledons</taxon>
        <taxon>Gunneridae</taxon>
        <taxon>Pentapetalae</taxon>
        <taxon>asterids</taxon>
        <taxon>campanulids</taxon>
        <taxon>Asterales</taxon>
        <taxon>Asteraceae</taxon>
        <taxon>Asteroideae</taxon>
        <taxon>Anthemideae</taxon>
        <taxon>Anthemidinae</taxon>
        <taxon>Tanacetum</taxon>
    </lineage>
</organism>
<sequence length="100" mass="11662">KSLQINNNNSLLYIQYLVHLTHVSMATQQEIFKAGSKNRPPMLSKDDYVQWSSKIIRYRRIQPNIKLLAKSIMEGPYEYKQVLEPGDDTATPRVPNIYRP</sequence>
<reference evidence="1" key="1">
    <citation type="journal article" date="2019" name="Sci. Rep.">
        <title>Draft genome of Tanacetum cinerariifolium, the natural source of mosquito coil.</title>
        <authorList>
            <person name="Yamashiro T."/>
            <person name="Shiraishi A."/>
            <person name="Satake H."/>
            <person name="Nakayama K."/>
        </authorList>
    </citation>
    <scope>NUCLEOTIDE SEQUENCE</scope>
</reference>
<feature type="non-terminal residue" evidence="1">
    <location>
        <position position="1"/>
    </location>
</feature>